<keyword evidence="4 7" id="KW-0812">Transmembrane</keyword>
<dbReference type="InterPro" id="IPR000515">
    <property type="entry name" value="MetI-like"/>
</dbReference>
<evidence type="ECO:0000256" key="3">
    <source>
        <dbReference type="ARBA" id="ARBA00022475"/>
    </source>
</evidence>
<reference evidence="9 10" key="1">
    <citation type="journal article" date="2005" name="Int. J. Syst. Evol. Microbiol.">
        <title>Bacillus cibi sp. nov., isolated from jeotgal, a traditional Korean fermented seafood.</title>
        <authorList>
            <person name="Yoon J.H."/>
            <person name="Lee C.H."/>
            <person name="Oh T.K."/>
        </authorList>
    </citation>
    <scope>NUCLEOTIDE SEQUENCE [LARGE SCALE GENOMIC DNA]</scope>
    <source>
        <strain evidence="9 10">DSM 16189</strain>
    </source>
</reference>
<dbReference type="CDD" id="cd06261">
    <property type="entry name" value="TM_PBP2"/>
    <property type="match status" value="1"/>
</dbReference>
<dbReference type="PANTHER" id="PTHR43744">
    <property type="entry name" value="ABC TRANSPORTER PERMEASE PROTEIN MG189-RELATED-RELATED"/>
    <property type="match status" value="1"/>
</dbReference>
<feature type="transmembrane region" description="Helical" evidence="7">
    <location>
        <begin position="179"/>
        <end position="200"/>
    </location>
</feature>
<dbReference type="InterPro" id="IPR035906">
    <property type="entry name" value="MetI-like_sf"/>
</dbReference>
<comment type="subcellular location">
    <subcellularLocation>
        <location evidence="1 7">Cell membrane</location>
        <topology evidence="1 7">Multi-pass membrane protein</topology>
    </subcellularLocation>
</comment>
<evidence type="ECO:0000256" key="4">
    <source>
        <dbReference type="ARBA" id="ARBA00022692"/>
    </source>
</evidence>
<feature type="transmembrane region" description="Helical" evidence="7">
    <location>
        <begin position="131"/>
        <end position="153"/>
    </location>
</feature>
<organism evidence="9 10">
    <name type="scientific">Metabacillus indicus</name>
    <name type="common">Bacillus indicus</name>
    <dbReference type="NCBI Taxonomy" id="246786"/>
    <lineage>
        <taxon>Bacteria</taxon>
        <taxon>Bacillati</taxon>
        <taxon>Bacillota</taxon>
        <taxon>Bacilli</taxon>
        <taxon>Bacillales</taxon>
        <taxon>Bacillaceae</taxon>
        <taxon>Metabacillus</taxon>
    </lineage>
</organism>
<gene>
    <name evidence="9" type="ORF">GS18_0200615</name>
</gene>
<dbReference type="GO" id="GO:0055085">
    <property type="term" value="P:transmembrane transport"/>
    <property type="evidence" value="ECO:0007669"/>
    <property type="project" value="InterPro"/>
</dbReference>
<evidence type="ECO:0000313" key="10">
    <source>
        <dbReference type="Proteomes" id="UP000028549"/>
    </source>
</evidence>
<name>A0A084H1R8_METID</name>
<dbReference type="EMBL" id="JNVC02000001">
    <property type="protein sequence ID" value="KEZ53530.1"/>
    <property type="molecule type" value="Genomic_DNA"/>
</dbReference>
<protein>
    <submittedName>
        <fullName evidence="9">ABC transporter permease</fullName>
    </submittedName>
</protein>
<dbReference type="Proteomes" id="UP000028549">
    <property type="component" value="Unassembled WGS sequence"/>
</dbReference>
<dbReference type="Gene3D" id="1.10.3720.10">
    <property type="entry name" value="MetI-like"/>
    <property type="match status" value="1"/>
</dbReference>
<dbReference type="Pfam" id="PF00528">
    <property type="entry name" value="BPD_transp_1"/>
    <property type="match status" value="1"/>
</dbReference>
<keyword evidence="6 7" id="KW-0472">Membrane</keyword>
<keyword evidence="10" id="KW-1185">Reference proteome</keyword>
<dbReference type="PANTHER" id="PTHR43744:SF12">
    <property type="entry name" value="ABC TRANSPORTER PERMEASE PROTEIN MG189-RELATED"/>
    <property type="match status" value="1"/>
</dbReference>
<sequence>MKGTKYGLILIYAAIIIIPIFAIFLTTFKTIAEMYENVLGLPERFSVSNYISIFKDQSMGLYFQNSSIVTLVSVFLTLFFASLIAFAITRIGGVLSAAVFGFFTLGMMIPAQVNMIPLYQLIFQLKLTNSLVGLMIVNIAATLPVAVFILTGFMKTLPKSLFEAGSIDGAGNWLMYRKIALPLSLPSLSATAIFLFVMHWNDLLYPLLFITKDEYKTLPLALLEFQGEYMTNYPMLFTGVMIASAPLIIAYIFLQKYFIAGMTAGSVKG</sequence>
<dbReference type="RefSeq" id="WP_029565172.1">
    <property type="nucleotide sequence ID" value="NZ_CANLZQ010000008.1"/>
</dbReference>
<dbReference type="SUPFAM" id="SSF161098">
    <property type="entry name" value="MetI-like"/>
    <property type="match status" value="1"/>
</dbReference>
<keyword evidence="3" id="KW-1003">Cell membrane</keyword>
<evidence type="ECO:0000256" key="5">
    <source>
        <dbReference type="ARBA" id="ARBA00022989"/>
    </source>
</evidence>
<feature type="transmembrane region" description="Helical" evidence="7">
    <location>
        <begin position="233"/>
        <end position="254"/>
    </location>
</feature>
<keyword evidence="2 7" id="KW-0813">Transport</keyword>
<dbReference type="AlphaFoldDB" id="A0A084H1R8"/>
<evidence type="ECO:0000256" key="2">
    <source>
        <dbReference type="ARBA" id="ARBA00022448"/>
    </source>
</evidence>
<dbReference type="GO" id="GO:0005886">
    <property type="term" value="C:plasma membrane"/>
    <property type="evidence" value="ECO:0007669"/>
    <property type="project" value="UniProtKB-SubCell"/>
</dbReference>
<proteinExistence type="inferred from homology"/>
<keyword evidence="5 7" id="KW-1133">Transmembrane helix</keyword>
<accession>A0A084H1R8</accession>
<feature type="transmembrane region" description="Helical" evidence="7">
    <location>
        <begin position="94"/>
        <end position="111"/>
    </location>
</feature>
<comment type="similarity">
    <text evidence="7">Belongs to the binding-protein-dependent transport system permease family.</text>
</comment>
<feature type="transmembrane region" description="Helical" evidence="7">
    <location>
        <begin position="7"/>
        <end position="28"/>
    </location>
</feature>
<evidence type="ECO:0000313" key="9">
    <source>
        <dbReference type="EMBL" id="KEZ53530.1"/>
    </source>
</evidence>
<evidence type="ECO:0000259" key="8">
    <source>
        <dbReference type="PROSITE" id="PS50928"/>
    </source>
</evidence>
<comment type="caution">
    <text evidence="9">The sequence shown here is derived from an EMBL/GenBank/DDBJ whole genome shotgun (WGS) entry which is preliminary data.</text>
</comment>
<evidence type="ECO:0000256" key="7">
    <source>
        <dbReference type="RuleBase" id="RU363032"/>
    </source>
</evidence>
<feature type="domain" description="ABC transmembrane type-1" evidence="8">
    <location>
        <begin position="63"/>
        <end position="254"/>
    </location>
</feature>
<evidence type="ECO:0000256" key="6">
    <source>
        <dbReference type="ARBA" id="ARBA00023136"/>
    </source>
</evidence>
<dbReference type="PROSITE" id="PS50928">
    <property type="entry name" value="ABC_TM1"/>
    <property type="match status" value="1"/>
</dbReference>
<dbReference type="STRING" id="246786.GS18_0200615"/>
<feature type="transmembrane region" description="Helical" evidence="7">
    <location>
        <begin position="68"/>
        <end position="87"/>
    </location>
</feature>
<evidence type="ECO:0000256" key="1">
    <source>
        <dbReference type="ARBA" id="ARBA00004651"/>
    </source>
</evidence>